<dbReference type="InterPro" id="IPR024047">
    <property type="entry name" value="MM3350-like_sf"/>
</dbReference>
<keyword evidence="3" id="KW-0677">Repeat</keyword>
<dbReference type="SMART" id="SM00248">
    <property type="entry name" value="ANK"/>
    <property type="match status" value="4"/>
</dbReference>
<evidence type="ECO:0000256" key="7">
    <source>
        <dbReference type="PROSITE-ProRule" id="PRU00134"/>
    </source>
</evidence>
<dbReference type="GO" id="GO:0008270">
    <property type="term" value="F:zinc ion binding"/>
    <property type="evidence" value="ECO:0007669"/>
    <property type="project" value="UniProtKB-KW"/>
</dbReference>
<evidence type="ECO:0000256" key="2">
    <source>
        <dbReference type="ARBA" id="ARBA00022723"/>
    </source>
</evidence>
<dbReference type="PROSITE" id="PS01360">
    <property type="entry name" value="ZF_MYND_1"/>
    <property type="match status" value="1"/>
</dbReference>
<feature type="domain" description="MYND-type" evidence="8">
    <location>
        <begin position="1281"/>
        <end position="1318"/>
    </location>
</feature>
<dbReference type="SUPFAM" id="SSF48403">
    <property type="entry name" value="Ankyrin repeat"/>
    <property type="match status" value="1"/>
</dbReference>
<dbReference type="InterPro" id="IPR002893">
    <property type="entry name" value="Znf_MYND"/>
</dbReference>
<dbReference type="Pfam" id="PF07929">
    <property type="entry name" value="PRiA4_ORF3"/>
    <property type="match status" value="1"/>
</dbReference>
<dbReference type="Gene3D" id="1.25.40.20">
    <property type="entry name" value="Ankyrin repeat-containing domain"/>
    <property type="match status" value="1"/>
</dbReference>
<accession>A0A7S4VTB6</accession>
<dbReference type="SUPFAM" id="SSF159941">
    <property type="entry name" value="MM3350-like"/>
    <property type="match status" value="1"/>
</dbReference>
<keyword evidence="1" id="KW-0880">Kelch repeat</keyword>
<dbReference type="EMBL" id="HBNS01014943">
    <property type="protein sequence ID" value="CAE4601647.1"/>
    <property type="molecule type" value="Transcribed_RNA"/>
</dbReference>
<dbReference type="Gene3D" id="3.10.290.30">
    <property type="entry name" value="MM3350-like"/>
    <property type="match status" value="1"/>
</dbReference>
<evidence type="ECO:0000256" key="5">
    <source>
        <dbReference type="ARBA" id="ARBA00022833"/>
    </source>
</evidence>
<dbReference type="PROSITE" id="PS50297">
    <property type="entry name" value="ANK_REP_REGION"/>
    <property type="match status" value="1"/>
</dbReference>
<dbReference type="Gene3D" id="2.120.10.80">
    <property type="entry name" value="Kelch-type beta propeller"/>
    <property type="match status" value="1"/>
</dbReference>
<protein>
    <recommendedName>
        <fullName evidence="8">MYND-type domain-containing protein</fullName>
    </recommendedName>
</protein>
<keyword evidence="2" id="KW-0479">Metal-binding</keyword>
<proteinExistence type="predicted"/>
<dbReference type="InterPro" id="IPR012912">
    <property type="entry name" value="Plasmid_pRiA4b_Orf3-like"/>
</dbReference>
<dbReference type="PANTHER" id="PTHR46093:SF18">
    <property type="entry name" value="FIBRONECTIN TYPE-III DOMAIN-CONTAINING PROTEIN"/>
    <property type="match status" value="1"/>
</dbReference>
<dbReference type="Pfam" id="PF12796">
    <property type="entry name" value="Ank_2"/>
    <property type="match status" value="1"/>
</dbReference>
<keyword evidence="6" id="KW-0040">ANK repeat</keyword>
<dbReference type="SUPFAM" id="SSF144232">
    <property type="entry name" value="HIT/MYND zinc finger-like"/>
    <property type="match status" value="1"/>
</dbReference>
<dbReference type="InterPro" id="IPR036770">
    <property type="entry name" value="Ankyrin_rpt-contain_sf"/>
</dbReference>
<evidence type="ECO:0000313" key="9">
    <source>
        <dbReference type="EMBL" id="CAE4601647.1"/>
    </source>
</evidence>
<dbReference type="InterPro" id="IPR002110">
    <property type="entry name" value="Ankyrin_rpt"/>
</dbReference>
<evidence type="ECO:0000256" key="4">
    <source>
        <dbReference type="ARBA" id="ARBA00022771"/>
    </source>
</evidence>
<evidence type="ECO:0000256" key="1">
    <source>
        <dbReference type="ARBA" id="ARBA00022441"/>
    </source>
</evidence>
<dbReference type="PROSITE" id="PS50865">
    <property type="entry name" value="ZF_MYND_2"/>
    <property type="match status" value="1"/>
</dbReference>
<evidence type="ECO:0000256" key="3">
    <source>
        <dbReference type="ARBA" id="ARBA00022737"/>
    </source>
</evidence>
<dbReference type="Pfam" id="PF24681">
    <property type="entry name" value="Kelch_KLHDC2_KLHL20_DRC7"/>
    <property type="match status" value="1"/>
</dbReference>
<keyword evidence="4 7" id="KW-0863">Zinc-finger</keyword>
<dbReference type="Gene3D" id="6.10.140.2220">
    <property type="match status" value="1"/>
</dbReference>
<feature type="repeat" description="ANK" evidence="6">
    <location>
        <begin position="145"/>
        <end position="177"/>
    </location>
</feature>
<gene>
    <name evidence="9" type="ORF">DBRI00130_LOCUS12001</name>
</gene>
<dbReference type="PANTHER" id="PTHR46093">
    <property type="entry name" value="ACYL-COA-BINDING DOMAIN-CONTAINING PROTEIN 5"/>
    <property type="match status" value="1"/>
</dbReference>
<dbReference type="Pfam" id="PF01753">
    <property type="entry name" value="zf-MYND"/>
    <property type="match status" value="1"/>
</dbReference>
<dbReference type="PROSITE" id="PS50088">
    <property type="entry name" value="ANK_REPEAT"/>
    <property type="match status" value="1"/>
</dbReference>
<sequence length="1329" mass="149621">MGGSSVPFDDIQSIGHYMHQDSHTIDELLKYPQVDAQLLFIKAAGFNLVDKMEEIWSNHTVDVNGFCNIAEDRPLPAATLGNSVKAMKWLLDHGADPNSCTEDFLDDGTKDEASCLWLAAQVGNIRSASLLLNAGANANTFKKSTGISAIFIAAQHGYKAMLSLLLSHGADPDMRKLGTNGRLNATPVLLAAASIHCDVVAQLINSNANFSDHLEFLKETLHRIRREGKTEIPGYLRKVTGKEIDVLEELLDPSRVKKLMSNPVYEKARRAERKGNYRDALKLLQSVPSSLAKVQLQLDINRNIEFVYGMKGSDGRMAMWTILPHTKDQQPDPLQFNAWTRVGNKLYIHGGYDFMCTNLSMRRPLKDEVWELDLGTQRWRLLQTIGETPGPRSGHGMFAYKNYLYIWGGNRGADPSPADDSKLYRLDLSQSGSYNWEVVKTKSSLRPRPRKEFAGVLYKGKYYITAGTVGRSGQSDELWCLSLSNMKWQELKHDSTKRYNHRMWAARGKLFVLGGRTMENGFDPHTAEHSIDDFHSYDIEKKTWSKIPICGDKPYDISEYCVLPIFCGKEGTEEPSAVIVWGGYSALDQTKGEVTSEIMQSRYSDEARDFCIPYRKRLLRYDIDLNVWTLLQPSHEVLPKAESFAAEIETRNGQVKLLIGGGYGFIDDSSKMQDLPKEADPLCKAVFEDMKEKNGGGFTPKASKNMYEVAIADVRDMCSVKNDFIGKSWAWNFFDLGQKRPTVNAFISAFSPTLHHIIDLTHEDFQDPPCDVVNPNDEETLLGVRLKLHGLEGRADLNGAIGRCGSWLKEKERYQIFLPSYDCGPCPVSVKPSNLLVAQPFSTQDYESSVIEIVKSSSKRHSPAFPAIMMSVVTPRDISKLKPSLLDSVFGDDESFALEEYINITDTYHGPISRQAHVILKQLEQNGIGKCIGDTFSLILLSAGAKNMSEKGKKAMKAMKPLTNFYKRLKEKDSHRVLEFEKHLKRSCKGVDLLCEWFKITVQIDGINPPIEREILVSPGILMQELHHQVLCPSIGWTNNYHAYAFRRIPKECVVVSNHTVEEEAKAMNTLNNECWIGPKSSTARDIMFQPLFIGGAIANDKKITLGDLFEQSMDSKMYLQYVHDFGDWWSHTISVSTYDGPVPTDASVAYLLSGSSACPPEDVGGIEKYSRVMSQLCGKFAVPDPDEVLKNRYGTMVEPSQTEWWTLFNEEVRAKTNVTVLTNPLEFDIELQRSQLHRALRSRIGKRAYAQWSTLDFQTGLSSERKAPSQKSIKDPTRFCAVCNVSVAVKVCSGCQSIAFCGREHQLQFWPSHKTDCRRIQKEKQEKK</sequence>
<evidence type="ECO:0000259" key="8">
    <source>
        <dbReference type="PROSITE" id="PS50865"/>
    </source>
</evidence>
<reference evidence="9" key="1">
    <citation type="submission" date="2021-01" db="EMBL/GenBank/DDBJ databases">
        <authorList>
            <person name="Corre E."/>
            <person name="Pelletier E."/>
            <person name="Niang G."/>
            <person name="Scheremetjew M."/>
            <person name="Finn R."/>
            <person name="Kale V."/>
            <person name="Holt S."/>
            <person name="Cochrane G."/>
            <person name="Meng A."/>
            <person name="Brown T."/>
            <person name="Cohen L."/>
        </authorList>
    </citation>
    <scope>NUCLEOTIDE SEQUENCE</scope>
    <source>
        <strain evidence="9">GSO104</strain>
    </source>
</reference>
<dbReference type="SUPFAM" id="SSF117281">
    <property type="entry name" value="Kelch motif"/>
    <property type="match status" value="1"/>
</dbReference>
<organism evidence="9">
    <name type="scientific">Ditylum brightwellii</name>
    <dbReference type="NCBI Taxonomy" id="49249"/>
    <lineage>
        <taxon>Eukaryota</taxon>
        <taxon>Sar</taxon>
        <taxon>Stramenopiles</taxon>
        <taxon>Ochrophyta</taxon>
        <taxon>Bacillariophyta</taxon>
        <taxon>Mediophyceae</taxon>
        <taxon>Lithodesmiophycidae</taxon>
        <taxon>Lithodesmiales</taxon>
        <taxon>Lithodesmiaceae</taxon>
        <taxon>Ditylum</taxon>
    </lineage>
</organism>
<evidence type="ECO:0000256" key="6">
    <source>
        <dbReference type="PROSITE-ProRule" id="PRU00023"/>
    </source>
</evidence>
<keyword evidence="5" id="KW-0862">Zinc</keyword>
<name>A0A7S4VTB6_9STRA</name>
<dbReference type="InterPro" id="IPR015915">
    <property type="entry name" value="Kelch-typ_b-propeller"/>
</dbReference>